<protein>
    <submittedName>
        <fullName evidence="1">2OG-Fe(II) oxygenase</fullName>
    </submittedName>
</protein>
<accession>A0ABX1MKQ7</accession>
<evidence type="ECO:0000313" key="1">
    <source>
        <dbReference type="EMBL" id="NMF67409.1"/>
    </source>
</evidence>
<evidence type="ECO:0000313" key="2">
    <source>
        <dbReference type="Proteomes" id="UP000762253"/>
    </source>
</evidence>
<name>A0ABX1MKQ7_9CYAN</name>
<organism evidence="1 2">
    <name type="scientific">Brasilonema octagenarum UFV-OR1</name>
    <dbReference type="NCBI Taxonomy" id="417115"/>
    <lineage>
        <taxon>Bacteria</taxon>
        <taxon>Bacillati</taxon>
        <taxon>Cyanobacteriota</taxon>
        <taxon>Cyanophyceae</taxon>
        <taxon>Nostocales</taxon>
        <taxon>Scytonemataceae</taxon>
        <taxon>Brasilonema</taxon>
        <taxon>Octagenarum group</taxon>
    </lineage>
</organism>
<gene>
    <name evidence="1" type="ORF">DP115_33660</name>
</gene>
<comment type="caution">
    <text evidence="1">The sequence shown here is derived from an EMBL/GenBank/DDBJ whole genome shotgun (WGS) entry which is preliminary data.</text>
</comment>
<keyword evidence="2" id="KW-1185">Reference proteome</keyword>
<sequence>MKTLATQVRNKLLMNVYEFSLIKTPAEFAYQAALAKHMSHLPILSSTDQAIVETLNNEGLFITSLEELSIPFTSEILEAAKNLMPKIPRVLCDDEKEFVIHATTQQIMEYPEIFLWGLQQRLLNIAENYFGLPVAYHGAYFRRDLVNEVQNKSRLWHMDREDRKLFKVIIYLNDINDDGGPFQYIPKDITSKVADSLRYKSGYIRDESIQRFVSPSNYKSCTGPSGTIVIAGTNSVFHRGKVPVADDRFTIFFDYTSRQPKFPFYCKSSLPMEDLHSLSPMFSEHQKRCVFWREES</sequence>
<dbReference type="RefSeq" id="WP_169268942.1">
    <property type="nucleotide sequence ID" value="NZ_QMEC01000292.1"/>
</dbReference>
<reference evidence="1 2" key="1">
    <citation type="submission" date="2018-06" db="EMBL/GenBank/DDBJ databases">
        <title>Comparative genomics of Brasilonema spp. strains.</title>
        <authorList>
            <person name="Alvarenga D.O."/>
            <person name="Fiore M.F."/>
            <person name="Varani A.M."/>
        </authorList>
    </citation>
    <scope>NUCLEOTIDE SEQUENCE [LARGE SCALE GENOMIC DNA]</scope>
    <source>
        <strain evidence="1 2">UFV-OR1</strain>
    </source>
</reference>
<dbReference type="Proteomes" id="UP000762253">
    <property type="component" value="Unassembled WGS sequence"/>
</dbReference>
<proteinExistence type="predicted"/>
<dbReference type="EMBL" id="QMEC01000292">
    <property type="protein sequence ID" value="NMF67409.1"/>
    <property type="molecule type" value="Genomic_DNA"/>
</dbReference>
<dbReference type="Gene3D" id="2.60.120.620">
    <property type="entry name" value="q2cbj1_9rhob like domain"/>
    <property type="match status" value="1"/>
</dbReference>
<dbReference type="SUPFAM" id="SSF51197">
    <property type="entry name" value="Clavaminate synthase-like"/>
    <property type="match status" value="1"/>
</dbReference>